<keyword evidence="5" id="KW-0597">Phosphoprotein</keyword>
<comment type="caution">
    <text evidence="19">The sequence shown here is derived from an EMBL/GenBank/DDBJ whole genome shotgun (WGS) entry which is preliminary data.</text>
</comment>
<organism evidence="19 20">
    <name type="scientific">Kurthia sibirica</name>
    <dbReference type="NCBI Taxonomy" id="202750"/>
    <lineage>
        <taxon>Bacteria</taxon>
        <taxon>Bacillati</taxon>
        <taxon>Bacillota</taxon>
        <taxon>Bacilli</taxon>
        <taxon>Bacillales</taxon>
        <taxon>Caryophanaceae</taxon>
        <taxon>Kurthia</taxon>
    </lineage>
</organism>
<dbReference type="CDD" id="cd07551">
    <property type="entry name" value="P-type_ATPase_HM_ZosA_PfeT-like"/>
    <property type="match status" value="1"/>
</dbReference>
<dbReference type="Pfam" id="PF00122">
    <property type="entry name" value="E1-E2_ATPase"/>
    <property type="match status" value="1"/>
</dbReference>
<evidence type="ECO:0000256" key="3">
    <source>
        <dbReference type="ARBA" id="ARBA00022448"/>
    </source>
</evidence>
<dbReference type="Gene3D" id="3.40.1110.10">
    <property type="entry name" value="Calcium-transporting ATPase, cytoplasmic domain N"/>
    <property type="match status" value="1"/>
</dbReference>
<evidence type="ECO:0000313" key="19">
    <source>
        <dbReference type="EMBL" id="PWI25315.1"/>
    </source>
</evidence>
<dbReference type="PROSITE" id="PS00154">
    <property type="entry name" value="ATPASE_E1_E2"/>
    <property type="match status" value="1"/>
</dbReference>
<keyword evidence="13 17" id="KW-1133">Transmembrane helix</keyword>
<dbReference type="PANTHER" id="PTHR43079">
    <property type="entry name" value="PROBABLE CADMIUM/ZINC-TRANSPORTING ATPASE HMA1"/>
    <property type="match status" value="1"/>
</dbReference>
<dbReference type="EMBL" id="QFVR01000010">
    <property type="protein sequence ID" value="PWI25315.1"/>
    <property type="molecule type" value="Genomic_DNA"/>
</dbReference>
<feature type="domain" description="P-type ATPase A" evidence="18">
    <location>
        <begin position="122"/>
        <end position="223"/>
    </location>
</feature>
<dbReference type="InterPro" id="IPR001757">
    <property type="entry name" value="P_typ_ATPase"/>
</dbReference>
<dbReference type="InterPro" id="IPR008250">
    <property type="entry name" value="ATPase_P-typ_transduc_dom_A_sf"/>
</dbReference>
<feature type="transmembrane region" description="Helical" evidence="17">
    <location>
        <begin position="69"/>
        <end position="87"/>
    </location>
</feature>
<accession>A0A2U3ALA1</accession>
<keyword evidence="7 17" id="KW-0479">Metal-binding</keyword>
<dbReference type="InterPro" id="IPR023214">
    <property type="entry name" value="HAD_sf"/>
</dbReference>
<keyword evidence="20" id="KW-1185">Reference proteome</keyword>
<evidence type="ECO:0000256" key="4">
    <source>
        <dbReference type="ARBA" id="ARBA00022475"/>
    </source>
</evidence>
<evidence type="ECO:0000256" key="17">
    <source>
        <dbReference type="RuleBase" id="RU362081"/>
    </source>
</evidence>
<proteinExistence type="inferred from homology"/>
<evidence type="ECO:0000256" key="15">
    <source>
        <dbReference type="ARBA" id="ARBA00023065"/>
    </source>
</evidence>
<keyword evidence="14" id="KW-0186">Copper</keyword>
<dbReference type="SFLD" id="SFLDF00027">
    <property type="entry name" value="p-type_atpase"/>
    <property type="match status" value="1"/>
</dbReference>
<sequence length="628" mass="67341">MSTLIEKIKPHAEMIAALFAGVLIATAWILSKNIGDTTVVVGMYLAAFIIGGAAKAKEGIEATLESKKLNVELLMILAAIGSAIIGYWTEGAVLIFIFAMSGALETYAMNKSHKEISALMNLQPEEANLLLADGTVKKVHVNELQVGDKLLIKPGERVPTDGRIIEGTTSIDEAAITGESIPVTKTMAAEVFAGTVNLSGAVTIEMTKPNSESLFAKIIELVQSAQSEKSPSQQFIERFEGRYVNTVLIVVAIMLFLPHFIFGWDWNTTFYRAMVLLVVASPCALVASIMPATLSAISNGARQGVLFKGGIHIENLSSLKAIAFDKTGTLTQGKPIVTDFIVADGYDAQDLLATIAGIESQSNHPLAVAITQYATAQNIKKFHKAQIEDIPGWGLKGVVNGVEYKVGKPDFIGKERVAAFQNGRANLLTAEGKTVIFMANNEGIVALAAMKDTVREQSKQAIKQLNEMGIHTIMLTGDNEKTAKVIAAEAGVEQYVAECLPETKVEHMKDLMKKYGFVAMVGDGINDAPALATATTGIAMGEGTDVALETADIVLMKNDLTKIAYAVKLSKKMQKIVKQNILFSISVIALLIISNFLQIVNLPLGVIGHEGSTILVILNGLRMLNSRP</sequence>
<dbReference type="Pfam" id="PF00702">
    <property type="entry name" value="Hydrolase"/>
    <property type="match status" value="1"/>
</dbReference>
<evidence type="ECO:0000256" key="5">
    <source>
        <dbReference type="ARBA" id="ARBA00022553"/>
    </source>
</evidence>
<dbReference type="AlphaFoldDB" id="A0A2U3ALA1"/>
<keyword evidence="11" id="KW-0460">Magnesium</keyword>
<dbReference type="NCBIfam" id="TIGR01512">
    <property type="entry name" value="ATPase-IB2_Cd"/>
    <property type="match status" value="1"/>
</dbReference>
<keyword evidence="15" id="KW-0406">Ion transport</keyword>
<feature type="transmembrane region" description="Helical" evidence="17">
    <location>
        <begin position="270"/>
        <end position="294"/>
    </location>
</feature>
<dbReference type="SUPFAM" id="SSF81665">
    <property type="entry name" value="Calcium ATPase, transmembrane domain M"/>
    <property type="match status" value="1"/>
</dbReference>
<dbReference type="GO" id="GO:0019829">
    <property type="term" value="F:ATPase-coupled monoatomic cation transmembrane transporter activity"/>
    <property type="evidence" value="ECO:0007669"/>
    <property type="project" value="InterPro"/>
</dbReference>
<dbReference type="SFLD" id="SFLDS00003">
    <property type="entry name" value="Haloacid_Dehalogenase"/>
    <property type="match status" value="1"/>
</dbReference>
<keyword evidence="16 17" id="KW-0472">Membrane</keyword>
<feature type="transmembrane region" description="Helical" evidence="17">
    <location>
        <begin position="37"/>
        <end position="57"/>
    </location>
</feature>
<dbReference type="GO" id="GO:0006825">
    <property type="term" value="P:copper ion transport"/>
    <property type="evidence" value="ECO:0007669"/>
    <property type="project" value="UniProtKB-KW"/>
</dbReference>
<name>A0A2U3ALA1_9BACL</name>
<dbReference type="PANTHER" id="PTHR43079:SF1">
    <property type="entry name" value="CADMIUM_ZINC-TRANSPORTING ATPASE HMA1, CHLOROPLASTIC-RELATED"/>
    <property type="match status" value="1"/>
</dbReference>
<protein>
    <submittedName>
        <fullName evidence="19">Cadmium-translocating P-type ATPase</fullName>
    </submittedName>
</protein>
<comment type="subcellular location">
    <subcellularLocation>
        <location evidence="1">Cell membrane</location>
        <topology evidence="1">Multi-pass membrane protein</topology>
    </subcellularLocation>
</comment>
<dbReference type="InterPro" id="IPR044492">
    <property type="entry name" value="P_typ_ATPase_HD_dom"/>
</dbReference>
<dbReference type="InterPro" id="IPR018303">
    <property type="entry name" value="ATPase_P-typ_P_site"/>
</dbReference>
<evidence type="ECO:0000256" key="10">
    <source>
        <dbReference type="ARBA" id="ARBA00022840"/>
    </source>
</evidence>
<dbReference type="InterPro" id="IPR059000">
    <property type="entry name" value="ATPase_P-type_domA"/>
</dbReference>
<dbReference type="PRINTS" id="PR00941">
    <property type="entry name" value="CDATPASE"/>
</dbReference>
<evidence type="ECO:0000259" key="18">
    <source>
        <dbReference type="Pfam" id="PF00122"/>
    </source>
</evidence>
<evidence type="ECO:0000256" key="9">
    <source>
        <dbReference type="ARBA" id="ARBA00022796"/>
    </source>
</evidence>
<dbReference type="NCBIfam" id="TIGR01525">
    <property type="entry name" value="ATPase-IB_hvy"/>
    <property type="match status" value="1"/>
</dbReference>
<evidence type="ECO:0000256" key="14">
    <source>
        <dbReference type="ARBA" id="ARBA00023008"/>
    </source>
</evidence>
<keyword evidence="3" id="KW-0813">Transport</keyword>
<dbReference type="PRINTS" id="PR00119">
    <property type="entry name" value="CATATPASE"/>
</dbReference>
<dbReference type="FunFam" id="2.70.150.10:FF:000020">
    <property type="entry name" value="Copper-exporting P-type ATPase A"/>
    <property type="match status" value="1"/>
</dbReference>
<dbReference type="PROSITE" id="PS01229">
    <property type="entry name" value="COF_2"/>
    <property type="match status" value="1"/>
</dbReference>
<feature type="transmembrane region" description="Helical" evidence="17">
    <location>
        <begin position="12"/>
        <end position="31"/>
    </location>
</feature>
<dbReference type="Gene3D" id="3.40.50.1000">
    <property type="entry name" value="HAD superfamily/HAD-like"/>
    <property type="match status" value="1"/>
</dbReference>
<evidence type="ECO:0000256" key="13">
    <source>
        <dbReference type="ARBA" id="ARBA00022989"/>
    </source>
</evidence>
<dbReference type="NCBIfam" id="TIGR01494">
    <property type="entry name" value="ATPase_P-type"/>
    <property type="match status" value="1"/>
</dbReference>
<evidence type="ECO:0000256" key="6">
    <source>
        <dbReference type="ARBA" id="ARBA00022692"/>
    </source>
</evidence>
<feature type="transmembrane region" description="Helical" evidence="17">
    <location>
        <begin position="581"/>
        <end position="600"/>
    </location>
</feature>
<comment type="similarity">
    <text evidence="2 17">Belongs to the cation transport ATPase (P-type) (TC 3.A.3) family. Type IB subfamily.</text>
</comment>
<dbReference type="InterPro" id="IPR023298">
    <property type="entry name" value="ATPase_P-typ_TM_dom_sf"/>
</dbReference>
<keyword evidence="6 17" id="KW-0812">Transmembrane</keyword>
<reference evidence="19 20" key="1">
    <citation type="submission" date="2018-05" db="EMBL/GenBank/DDBJ databases">
        <title>Kurthia sibirica genome sequence.</title>
        <authorList>
            <person name="Maclea K.S."/>
            <person name="Goen A.E."/>
        </authorList>
    </citation>
    <scope>NUCLEOTIDE SEQUENCE [LARGE SCALE GENOMIC DNA]</scope>
    <source>
        <strain evidence="19 20">ATCC 49154</strain>
    </source>
</reference>
<gene>
    <name evidence="19" type="primary">cadA</name>
    <name evidence="19" type="ORF">DEX24_09240</name>
</gene>
<keyword evidence="4 17" id="KW-1003">Cell membrane</keyword>
<dbReference type="GO" id="GO:0046872">
    <property type="term" value="F:metal ion binding"/>
    <property type="evidence" value="ECO:0007669"/>
    <property type="project" value="UniProtKB-KW"/>
</dbReference>
<evidence type="ECO:0000256" key="8">
    <source>
        <dbReference type="ARBA" id="ARBA00022741"/>
    </source>
</evidence>
<evidence type="ECO:0000256" key="2">
    <source>
        <dbReference type="ARBA" id="ARBA00006024"/>
    </source>
</evidence>
<dbReference type="SUPFAM" id="SSF56784">
    <property type="entry name" value="HAD-like"/>
    <property type="match status" value="1"/>
</dbReference>
<keyword evidence="10 17" id="KW-0067">ATP-binding</keyword>
<dbReference type="InterPro" id="IPR051949">
    <property type="entry name" value="Cation_Transport_ATPase"/>
</dbReference>
<dbReference type="GO" id="GO:0005524">
    <property type="term" value="F:ATP binding"/>
    <property type="evidence" value="ECO:0007669"/>
    <property type="project" value="UniProtKB-UniRule"/>
</dbReference>
<evidence type="ECO:0000256" key="12">
    <source>
        <dbReference type="ARBA" id="ARBA00022967"/>
    </source>
</evidence>
<dbReference type="GO" id="GO:0005886">
    <property type="term" value="C:plasma membrane"/>
    <property type="evidence" value="ECO:0007669"/>
    <property type="project" value="UniProtKB-SubCell"/>
</dbReference>
<feature type="transmembrane region" description="Helical" evidence="17">
    <location>
        <begin position="243"/>
        <end position="264"/>
    </location>
</feature>
<dbReference type="GO" id="GO:0016887">
    <property type="term" value="F:ATP hydrolysis activity"/>
    <property type="evidence" value="ECO:0007669"/>
    <property type="project" value="InterPro"/>
</dbReference>
<evidence type="ECO:0000256" key="7">
    <source>
        <dbReference type="ARBA" id="ARBA00022723"/>
    </source>
</evidence>
<keyword evidence="8 17" id="KW-0547">Nucleotide-binding</keyword>
<dbReference type="Gene3D" id="2.70.150.10">
    <property type="entry name" value="Calcium-transporting ATPase, cytoplasmic transduction domain A"/>
    <property type="match status" value="1"/>
</dbReference>
<dbReference type="RefSeq" id="WP_109306163.1">
    <property type="nucleotide sequence ID" value="NZ_BJUF01000034.1"/>
</dbReference>
<keyword evidence="12" id="KW-1278">Translocase</keyword>
<evidence type="ECO:0000256" key="1">
    <source>
        <dbReference type="ARBA" id="ARBA00004651"/>
    </source>
</evidence>
<evidence type="ECO:0000313" key="20">
    <source>
        <dbReference type="Proteomes" id="UP000245938"/>
    </source>
</evidence>
<dbReference type="Proteomes" id="UP000245938">
    <property type="component" value="Unassembled WGS sequence"/>
</dbReference>
<dbReference type="SFLD" id="SFLDG00002">
    <property type="entry name" value="C1.7:_P-type_atpase_like"/>
    <property type="match status" value="1"/>
</dbReference>
<evidence type="ECO:0000256" key="16">
    <source>
        <dbReference type="ARBA" id="ARBA00023136"/>
    </source>
</evidence>
<evidence type="ECO:0000256" key="11">
    <source>
        <dbReference type="ARBA" id="ARBA00022842"/>
    </source>
</evidence>
<dbReference type="NCBIfam" id="TIGR01511">
    <property type="entry name" value="ATPase-IB1_Cu"/>
    <property type="match status" value="1"/>
</dbReference>
<dbReference type="InterPro" id="IPR036412">
    <property type="entry name" value="HAD-like_sf"/>
</dbReference>
<dbReference type="OrthoDB" id="9766480at2"/>
<dbReference type="SUPFAM" id="SSF81653">
    <property type="entry name" value="Calcium ATPase, transduction domain A"/>
    <property type="match status" value="1"/>
</dbReference>
<dbReference type="InterPro" id="IPR027256">
    <property type="entry name" value="P-typ_ATPase_IB"/>
</dbReference>
<dbReference type="InterPro" id="IPR023299">
    <property type="entry name" value="ATPase_P-typ_cyto_dom_N"/>
</dbReference>
<keyword evidence="9" id="KW-0187">Copper transport</keyword>